<keyword evidence="1" id="KW-0732">Signal</keyword>
<dbReference type="Pfam" id="PF13456">
    <property type="entry name" value="RVT_3"/>
    <property type="match status" value="1"/>
</dbReference>
<feature type="signal peptide" evidence="1">
    <location>
        <begin position="1"/>
        <end position="15"/>
    </location>
</feature>
<dbReference type="InterPro" id="IPR002156">
    <property type="entry name" value="RNaseH_domain"/>
</dbReference>
<name>A0ABR2PHV1_9ROSI</name>
<feature type="domain" description="RNase H type-1" evidence="2">
    <location>
        <begin position="7"/>
        <end position="88"/>
    </location>
</feature>
<reference evidence="3 4" key="1">
    <citation type="journal article" date="2024" name="G3 (Bethesda)">
        <title>Genome assembly of Hibiscus sabdariffa L. provides insights into metabolisms of medicinal natural products.</title>
        <authorList>
            <person name="Kim T."/>
        </authorList>
    </citation>
    <scope>NUCLEOTIDE SEQUENCE [LARGE SCALE GENOMIC DNA]</scope>
    <source>
        <strain evidence="3">TK-2024</strain>
        <tissue evidence="3">Old leaves</tissue>
    </source>
</reference>
<dbReference type="InterPro" id="IPR012337">
    <property type="entry name" value="RNaseH-like_sf"/>
</dbReference>
<dbReference type="Gene3D" id="3.30.420.10">
    <property type="entry name" value="Ribonuclease H-like superfamily/Ribonuclease H"/>
    <property type="match status" value="1"/>
</dbReference>
<evidence type="ECO:0000259" key="2">
    <source>
        <dbReference type="Pfam" id="PF13456"/>
    </source>
</evidence>
<dbReference type="InterPro" id="IPR053151">
    <property type="entry name" value="RNase_H-like"/>
</dbReference>
<sequence>MFNVFCSVLVAEVWAAHDTFMHVWRLEFYRIELELDNKIVVKILEGDSSALADNALVARLHELLARERVIRVSHISHVRNVVADGLARTVRGREIGKDVYLQPPSKIVSLLIANQFQFG</sequence>
<comment type="caution">
    <text evidence="3">The sequence shown here is derived from an EMBL/GenBank/DDBJ whole genome shotgun (WGS) entry which is preliminary data.</text>
</comment>
<dbReference type="InterPro" id="IPR044730">
    <property type="entry name" value="RNase_H-like_dom_plant"/>
</dbReference>
<gene>
    <name evidence="3" type="ORF">V6N11_065618</name>
</gene>
<evidence type="ECO:0000313" key="3">
    <source>
        <dbReference type="EMBL" id="KAK8988018.1"/>
    </source>
</evidence>
<dbReference type="Proteomes" id="UP001396334">
    <property type="component" value="Unassembled WGS sequence"/>
</dbReference>
<dbReference type="InterPro" id="IPR036397">
    <property type="entry name" value="RNaseH_sf"/>
</dbReference>
<dbReference type="SUPFAM" id="SSF53098">
    <property type="entry name" value="Ribonuclease H-like"/>
    <property type="match status" value="1"/>
</dbReference>
<organism evidence="3 4">
    <name type="scientific">Hibiscus sabdariffa</name>
    <name type="common">roselle</name>
    <dbReference type="NCBI Taxonomy" id="183260"/>
    <lineage>
        <taxon>Eukaryota</taxon>
        <taxon>Viridiplantae</taxon>
        <taxon>Streptophyta</taxon>
        <taxon>Embryophyta</taxon>
        <taxon>Tracheophyta</taxon>
        <taxon>Spermatophyta</taxon>
        <taxon>Magnoliopsida</taxon>
        <taxon>eudicotyledons</taxon>
        <taxon>Gunneridae</taxon>
        <taxon>Pentapetalae</taxon>
        <taxon>rosids</taxon>
        <taxon>malvids</taxon>
        <taxon>Malvales</taxon>
        <taxon>Malvaceae</taxon>
        <taxon>Malvoideae</taxon>
        <taxon>Hibiscus</taxon>
    </lineage>
</organism>
<protein>
    <recommendedName>
        <fullName evidence="2">RNase H type-1 domain-containing protein</fullName>
    </recommendedName>
</protein>
<accession>A0ABR2PHV1</accession>
<feature type="chain" id="PRO_5045597186" description="RNase H type-1 domain-containing protein" evidence="1">
    <location>
        <begin position="16"/>
        <end position="119"/>
    </location>
</feature>
<dbReference type="PANTHER" id="PTHR47723">
    <property type="entry name" value="OS05G0353850 PROTEIN"/>
    <property type="match status" value="1"/>
</dbReference>
<evidence type="ECO:0000313" key="4">
    <source>
        <dbReference type="Proteomes" id="UP001396334"/>
    </source>
</evidence>
<dbReference type="CDD" id="cd06222">
    <property type="entry name" value="RNase_H_like"/>
    <property type="match status" value="1"/>
</dbReference>
<dbReference type="PANTHER" id="PTHR47723:SF19">
    <property type="entry name" value="POLYNUCLEOTIDYL TRANSFERASE, RIBONUCLEASE H-LIKE SUPERFAMILY PROTEIN"/>
    <property type="match status" value="1"/>
</dbReference>
<keyword evidence="4" id="KW-1185">Reference proteome</keyword>
<evidence type="ECO:0000256" key="1">
    <source>
        <dbReference type="SAM" id="SignalP"/>
    </source>
</evidence>
<proteinExistence type="predicted"/>
<dbReference type="EMBL" id="JBBPBN010000059">
    <property type="protein sequence ID" value="KAK8988018.1"/>
    <property type="molecule type" value="Genomic_DNA"/>
</dbReference>